<evidence type="ECO:0008006" key="3">
    <source>
        <dbReference type="Google" id="ProtNLM"/>
    </source>
</evidence>
<reference evidence="1 2" key="1">
    <citation type="submission" date="2017-06" db="EMBL/GenBank/DDBJ databases">
        <title>Herbaspirillum phytohormonus sp. nov., isolated from the root nodule of Robinia pseudoacacia in lead-zinc mine.</title>
        <authorList>
            <person name="Fan M."/>
            <person name="Lin Y."/>
        </authorList>
    </citation>
    <scope>NUCLEOTIDE SEQUENCE [LARGE SCALE GENOMIC DNA]</scope>
    <source>
        <strain evidence="1 2">HZ10</strain>
    </source>
</reference>
<comment type="caution">
    <text evidence="1">The sequence shown here is derived from an EMBL/GenBank/DDBJ whole genome shotgun (WGS) entry which is preliminary data.</text>
</comment>
<proteinExistence type="predicted"/>
<organism evidence="1 2">
    <name type="scientific">Herbaspirillum robiniae</name>
    <dbReference type="NCBI Taxonomy" id="2014887"/>
    <lineage>
        <taxon>Bacteria</taxon>
        <taxon>Pseudomonadati</taxon>
        <taxon>Pseudomonadota</taxon>
        <taxon>Betaproteobacteria</taxon>
        <taxon>Burkholderiales</taxon>
        <taxon>Oxalobacteraceae</taxon>
        <taxon>Herbaspirillum</taxon>
    </lineage>
</organism>
<dbReference type="InterPro" id="IPR021317">
    <property type="entry name" value="DUF2917"/>
</dbReference>
<gene>
    <name evidence="1" type="ORF">CEJ42_21680</name>
</gene>
<dbReference type="AlphaFoldDB" id="A0A246WKX8"/>
<accession>A0A246WKX8</accession>
<dbReference type="EMBL" id="NJGU01000014">
    <property type="protein sequence ID" value="OWY26968.1"/>
    <property type="molecule type" value="Genomic_DNA"/>
</dbReference>
<name>A0A246WKX8_9BURK</name>
<dbReference type="Pfam" id="PF11142">
    <property type="entry name" value="DUF2917"/>
    <property type="match status" value="1"/>
</dbReference>
<evidence type="ECO:0000313" key="1">
    <source>
        <dbReference type="EMBL" id="OWY26968.1"/>
    </source>
</evidence>
<dbReference type="RefSeq" id="WP_088752503.1">
    <property type="nucleotide sequence ID" value="NZ_NJGU01000014.1"/>
</dbReference>
<sequence>MQIPLSNEPEPLSLESGQTLARRLQSPVRVRVRCGLVWLTVEEGGADVWLSPGRDFVFHGRGLAVFEAVRGCAEFEILPLPGFWARLAGALARRAKRPAPAAPPACCAAARDAGALEPVRITRLLPRGLIRWF</sequence>
<protein>
    <recommendedName>
        <fullName evidence="3">DUF2917 domain-containing protein</fullName>
    </recommendedName>
</protein>
<dbReference type="Proteomes" id="UP000197596">
    <property type="component" value="Unassembled WGS sequence"/>
</dbReference>
<evidence type="ECO:0000313" key="2">
    <source>
        <dbReference type="Proteomes" id="UP000197596"/>
    </source>
</evidence>